<keyword evidence="10" id="KW-0998">Cell outer membrane</keyword>
<evidence type="ECO:0000259" key="14">
    <source>
        <dbReference type="PROSITE" id="PS00652"/>
    </source>
</evidence>
<dbReference type="SMART" id="SM00004">
    <property type="entry name" value="NL"/>
    <property type="match status" value="3"/>
</dbReference>
<feature type="transmembrane region" description="Helical" evidence="12">
    <location>
        <begin position="2028"/>
        <end position="2045"/>
    </location>
</feature>
<keyword evidence="16" id="KW-1185">Reference proteome</keyword>
<dbReference type="Gene3D" id="3.30.300.320">
    <property type="match status" value="2"/>
</dbReference>
<evidence type="ECO:0000256" key="11">
    <source>
        <dbReference type="SAM" id="MobiDB-lite"/>
    </source>
</evidence>
<reference evidence="15" key="1">
    <citation type="submission" date="2021-09" db="EMBL/GenBank/DDBJ databases">
        <authorList>
            <consortium name="AG Swart"/>
            <person name="Singh M."/>
            <person name="Singh A."/>
            <person name="Seah K."/>
            <person name="Emmerich C."/>
        </authorList>
    </citation>
    <scope>NUCLEOTIDE SEQUENCE</scope>
    <source>
        <strain evidence="15">ATCC30299</strain>
    </source>
</reference>
<evidence type="ECO:0000313" key="16">
    <source>
        <dbReference type="Proteomes" id="UP001162131"/>
    </source>
</evidence>
<evidence type="ECO:0000256" key="2">
    <source>
        <dbReference type="ARBA" id="ARBA00004442"/>
    </source>
</evidence>
<feature type="transmembrane region" description="Helical" evidence="12">
    <location>
        <begin position="2171"/>
        <end position="2198"/>
    </location>
</feature>
<feature type="transmembrane region" description="Helical" evidence="12">
    <location>
        <begin position="1989"/>
        <end position="2007"/>
    </location>
</feature>
<accession>A0AAU9K4P4</accession>
<comment type="subcellular location">
    <subcellularLocation>
        <location evidence="1">Cell envelope</location>
    </subcellularLocation>
    <subcellularLocation>
        <location evidence="2">Cell outer membrane</location>
    </subcellularLocation>
    <subcellularLocation>
        <location evidence="3">Secreted</location>
    </subcellularLocation>
</comment>
<feature type="transmembrane region" description="Helical" evidence="12">
    <location>
        <begin position="2252"/>
        <end position="2270"/>
    </location>
</feature>
<feature type="transmembrane region" description="Helical" evidence="12">
    <location>
        <begin position="2122"/>
        <end position="2145"/>
    </location>
</feature>
<dbReference type="PANTHER" id="PTHR11319:SF35">
    <property type="entry name" value="OUTER MEMBRANE PROTEIN PMPC-RELATED"/>
    <property type="match status" value="1"/>
</dbReference>
<comment type="caution">
    <text evidence="15">The sequence shown here is derived from an EMBL/GenBank/DDBJ whole genome shotgun (WGS) entry which is preliminary data.</text>
</comment>
<evidence type="ECO:0000256" key="10">
    <source>
        <dbReference type="ARBA" id="ARBA00023237"/>
    </source>
</evidence>
<keyword evidence="9" id="KW-0325">Glycoprotein</keyword>
<dbReference type="InterPro" id="IPR011050">
    <property type="entry name" value="Pectin_lyase_fold/virulence"/>
</dbReference>
<evidence type="ECO:0000256" key="9">
    <source>
        <dbReference type="ARBA" id="ARBA00023180"/>
    </source>
</evidence>
<evidence type="ECO:0000256" key="13">
    <source>
        <dbReference type="SAM" id="SignalP"/>
    </source>
</evidence>
<sequence length="2470" mass="269974">MISLLAFAFLPFANSLNITCNKNWCPDSYKGDGYCDTDCMTEYCNFDAAAATGDYDFTKSDCYVDCVYYNGCNPALLGDGTCDSACDNAKCGWDLGDCGYCADGCYNDMLGNVCYSVCNAASCYYGESQCKECSTNCTSDLLGNGECDNSCNNADCNYDFGDCDNSTCADGCFSWMINDGVCNSVCYVADCNYDGTDCDCAPGCTAAMLNNSKCDSACNNAACKYDAYTCGDCSSGCFYANVSDGVCQDACWVSSCDYDGNDCQCALGCNHTNYGKCDEKCMTADCYYDQFSSDTTEQCQNSNLMLFYMHLQLVNNDLSTIQKLSDCAGQNCNTEMLLSSQNTCVQNCDTKSCAYSWLSCQPEANTRCHDRNCKSCYGQNDGQCYMCDTMNSFQFYGYCLKTCPCGYTAKSIAGSYPLCLSNDDDSTAASPSYYYVTSLTTSDQAGGNGTLENPFESLSLALTAINNKYSVVILLNDGVHYLTQLNKTNIMSVVAPDSTKPYNSQTHRKSLTITTENNSIVYLKPKIDWNIMTITTQNTELMTISNMIFDGNEWVHGRNSCLDGYCSYCPSVTKQFDGSYKDDRGNSIVNFTDSSQCQNFHNWNLIEAVSGTTLKLINITFNNWRMEENSIILNTGGAVNLYDVNFDNIRTNPSSGSAAVVLQDCQGSSGYTYGCGYFIYSGGSVTRLNNGFEYSSSITLKGFLRVSRGQDISIVKVTFANNAVYSSSMANDDSLIYLEIFRTLKIESCTFSYNVVYSALIYLKSNNLDLKSTLDTQSRVTDYLIDHVVIEDTLFSYNYGYYYGIFAAQYQTELQNIYWNNITMQCNGAEKGALVYIFNYVILNQYIFGQTSIVAASNGNKVNAYERYRTFSWDTIKFINNNSGGSGMWDFTKLVNLNLNNISMTSNGATSNTVNSIVLSTWKANTNIYLKNLIPSTASLDFSSLASMNQMIKLTIKNSKIEENLASASTPYLLLTNSNITVFDNVIFDTNIGKSTDYPTVLYINGGNQTDISDSTVKGNINNAGQAYGTVYAKGSTLALSIEKTVFTNNYVNNAGAILFSGISISISDSSFINNTANTKGGALYIQQSAAAIMTVSIDSCNFTFNYALISPGGAIYIENTGVVYNIISFALKNAIFTQNYGSYGAAIYIDSTVNLDQNSNSSIVSSSFIQNNSTTSGAIALYFLSGTFLISDCEFTSNIGRLGSSLHLEIAAEPTSYYSRLTIESGNFIQNSGLAVIYMTNSDVYSYLITDSCKFTNNAATPITLDYDHWEDTNSELTYNVGSPSGGVKMLDASLAVCENTIFSYNQVSSDGGAVSAGSGSKFYCVGCTFIGNTAKGSGGAIFSEQKSFFNITKSYIKGNKCADKGSAIYMLGSTTPISIILDSNITYNNSTNEATIALLDSFINIESSTITQNIASYITPGILLTLSQATISNSAFSSQNGDQGSFIYATTQSTATVSNTTFTGGTSTNSAGSIFSISSTVNIYNGTFNTNSAKNGGGGVILSYSSSTLVIYNSAFYNSYSKDVGGVIIGYESDLTIDSTIMKNYKVGAIYGSKMNSVTIKNSKFYNGIGTNGGSLTCISCISVYLYNCYFQENTADTGGAIYLSTSSDTEIENPYIIKQSSFWNNSASLGGGIYTNDISLNVSSSEFVGNIANTTSEIVGTTPATGNGGGINLACSDFTTCVFNITYNSFTENYAKYNGGGINWIDVFPIAYGNTFKDNKASYAPEISSFAIKLMAVDKNGNLVEYNRRLDDIPTVTSISGIASGQTTTKSITLALVDYYGNIVATDSSSTAQLFPEDSTSTTLSGTTKTTAVKGIYYFDSFIVSAKPGTSVSIKTTSTGIDTTKASKISANVTFIPSVTIDVTLRLCIIGEATVGVNCDVCGAGYYCLDPTYTQCLACPSHSATCYGNYTIVPQKGYWRSSNMSENFLACPKYSACLGSPQPPNLSFTGLCHEGYTGNLCQACENGYSRTSTNTCGKCPDAVSNAFKVIGIMLAVVLICGIMVKTTRNSAYKPKSVQSIYIKIFVNYLQIVMLVTTFDLQWPSSVTQLFSIQNDTGSVSEQVFSFDCFLDTGQGNDQVYFNKLIIMSIIPTIIALVSVIFWGSVAIYKKTLKSFKNDLISTIVILLFLFHPNLVKSMFAVFSCREIDEGEYWLVQDLDIRCWNSRHVFYSLTVAVPSIIVWGIGIPTVSLYFLWRNKRKLDSISVRLQFGFLFNGYKAKSYYWEFVILYRKILIVCCSVFLANVNTSIQALTVMMLLLLCLYFQNVTQPYDGNVLNEMEIRSILVAAVTIYCGLYYLTGSLDSVSKTVFFILICAVNIYFLYYWLKKMFGAGFQILSDLIPCLRKRFSRKVMDGFSDEIFEKSELNHVKVKQGEKYFSIIANEDPMSALPADVELESMLNMDMRKLFLRVVENKLESTKGVKDVSVEEYFPGEIYKTVMNDFDRTNEDADSPPFRSASLKTKMPNK</sequence>
<dbReference type="Gene3D" id="4.10.470.20">
    <property type="match status" value="1"/>
</dbReference>
<feature type="chain" id="PRO_5043751033" description="TNFR-Cys domain-containing protein" evidence="13">
    <location>
        <begin position="16"/>
        <end position="2470"/>
    </location>
</feature>
<keyword evidence="8" id="KW-1015">Disulfide bond</keyword>
<name>A0AAU9K4P4_9CILI</name>
<feature type="region of interest" description="Disordered" evidence="11">
    <location>
        <begin position="2449"/>
        <end position="2470"/>
    </location>
</feature>
<keyword evidence="12" id="KW-1133">Transmembrane helix</keyword>
<dbReference type="InterPro" id="IPR001368">
    <property type="entry name" value="TNFR/NGFR_Cys_rich_reg"/>
</dbReference>
<dbReference type="GO" id="GO:0005576">
    <property type="term" value="C:extracellular region"/>
    <property type="evidence" value="ECO:0007669"/>
    <property type="project" value="UniProtKB-SubCell"/>
</dbReference>
<evidence type="ECO:0000256" key="4">
    <source>
        <dbReference type="ARBA" id="ARBA00022525"/>
    </source>
</evidence>
<evidence type="ECO:0000256" key="5">
    <source>
        <dbReference type="ARBA" id="ARBA00022729"/>
    </source>
</evidence>
<dbReference type="NCBIfam" id="TIGR01376">
    <property type="entry name" value="POMP_repeat"/>
    <property type="match status" value="1"/>
</dbReference>
<gene>
    <name evidence="15" type="ORF">BSTOLATCC_MIC51195</name>
</gene>
<dbReference type="EMBL" id="CAJZBQ010000051">
    <property type="protein sequence ID" value="CAG9330613.1"/>
    <property type="molecule type" value="Genomic_DNA"/>
</dbReference>
<feature type="signal peptide" evidence="13">
    <location>
        <begin position="1"/>
        <end position="15"/>
    </location>
</feature>
<proteinExistence type="predicted"/>
<feature type="transmembrane region" description="Helical" evidence="12">
    <location>
        <begin position="2312"/>
        <end position="2329"/>
    </location>
</feature>
<dbReference type="Pfam" id="PF00066">
    <property type="entry name" value="Notch"/>
    <property type="match status" value="2"/>
</dbReference>
<feature type="transmembrane region" description="Helical" evidence="12">
    <location>
        <begin position="2087"/>
        <end position="2110"/>
    </location>
</feature>
<dbReference type="PROSITE" id="PS00652">
    <property type="entry name" value="TNFR_NGFR_1"/>
    <property type="match status" value="1"/>
</dbReference>
<organism evidence="15 16">
    <name type="scientific">Blepharisma stoltei</name>
    <dbReference type="NCBI Taxonomy" id="1481888"/>
    <lineage>
        <taxon>Eukaryota</taxon>
        <taxon>Sar</taxon>
        <taxon>Alveolata</taxon>
        <taxon>Ciliophora</taxon>
        <taxon>Postciliodesmatophora</taxon>
        <taxon>Heterotrichea</taxon>
        <taxon>Heterotrichida</taxon>
        <taxon>Blepharismidae</taxon>
        <taxon>Blepharisma</taxon>
    </lineage>
</organism>
<dbReference type="PANTHER" id="PTHR11319">
    <property type="entry name" value="G PROTEIN-COUPLED RECEPTOR-RELATED"/>
    <property type="match status" value="1"/>
</dbReference>
<keyword evidence="5 13" id="KW-0732">Signal</keyword>
<evidence type="ECO:0000256" key="7">
    <source>
        <dbReference type="ARBA" id="ARBA00023136"/>
    </source>
</evidence>
<evidence type="ECO:0000256" key="12">
    <source>
        <dbReference type="SAM" id="Phobius"/>
    </source>
</evidence>
<dbReference type="SMART" id="SM00710">
    <property type="entry name" value="PbH1"/>
    <property type="match status" value="12"/>
</dbReference>
<feature type="transmembrane region" description="Helical" evidence="12">
    <location>
        <begin position="2282"/>
        <end position="2300"/>
    </location>
</feature>
<evidence type="ECO:0000313" key="15">
    <source>
        <dbReference type="EMBL" id="CAG9330613.1"/>
    </source>
</evidence>
<evidence type="ECO:0000256" key="1">
    <source>
        <dbReference type="ARBA" id="ARBA00004196"/>
    </source>
</evidence>
<dbReference type="InterPro" id="IPR003368">
    <property type="entry name" value="POMP_repeat"/>
</dbReference>
<evidence type="ECO:0000256" key="6">
    <source>
        <dbReference type="ARBA" id="ARBA00022737"/>
    </source>
</evidence>
<keyword evidence="7 12" id="KW-0472">Membrane</keyword>
<keyword evidence="12" id="KW-0812">Transmembrane</keyword>
<dbReference type="SUPFAM" id="SSF51126">
    <property type="entry name" value="Pectin lyase-like"/>
    <property type="match status" value="3"/>
</dbReference>
<dbReference type="InterPro" id="IPR006626">
    <property type="entry name" value="PbH1"/>
</dbReference>
<keyword evidence="6" id="KW-0677">Repeat</keyword>
<evidence type="ECO:0000256" key="3">
    <source>
        <dbReference type="ARBA" id="ARBA00004613"/>
    </source>
</evidence>
<evidence type="ECO:0000256" key="8">
    <source>
        <dbReference type="ARBA" id="ARBA00023157"/>
    </source>
</evidence>
<feature type="domain" description="TNFR-Cys" evidence="14">
    <location>
        <begin position="118"/>
        <end position="156"/>
    </location>
</feature>
<keyword evidence="4" id="KW-0964">Secreted</keyword>
<protein>
    <recommendedName>
        <fullName evidence="14">TNFR-Cys domain-containing protein</fullName>
    </recommendedName>
</protein>
<dbReference type="Proteomes" id="UP001162131">
    <property type="component" value="Unassembled WGS sequence"/>
</dbReference>
<dbReference type="InterPro" id="IPR000800">
    <property type="entry name" value="Notch_dom"/>
</dbReference>
<feature type="transmembrane region" description="Helical" evidence="12">
    <location>
        <begin position="2225"/>
        <end position="2246"/>
    </location>
</feature>